<evidence type="ECO:0000259" key="4">
    <source>
        <dbReference type="SMART" id="SM00559"/>
    </source>
</evidence>
<dbReference type="GO" id="GO:0006303">
    <property type="term" value="P:double-strand break repair via nonhomologous end joining"/>
    <property type="evidence" value="ECO:0007669"/>
    <property type="project" value="UniProtKB-UniRule"/>
</dbReference>
<evidence type="ECO:0000256" key="3">
    <source>
        <dbReference type="SAM" id="MobiDB-lite"/>
    </source>
</evidence>
<dbReference type="OrthoDB" id="9795084at2"/>
<dbReference type="InterPro" id="IPR006164">
    <property type="entry name" value="DNA_bd_Ku70/Ku80"/>
</dbReference>
<feature type="region of interest" description="Disordered" evidence="3">
    <location>
        <begin position="259"/>
        <end position="293"/>
    </location>
</feature>
<dbReference type="EMBL" id="UFQB01000010">
    <property type="protein sequence ID" value="SSW66910.1"/>
    <property type="molecule type" value="Genomic_DNA"/>
</dbReference>
<proteinExistence type="inferred from homology"/>
<dbReference type="InterPro" id="IPR009187">
    <property type="entry name" value="Prok_Ku"/>
</dbReference>
<dbReference type="Proteomes" id="UP000289184">
    <property type="component" value="Unassembled WGS sequence"/>
</dbReference>
<keyword evidence="1 2" id="KW-0238">DNA-binding</keyword>
<feature type="region of interest" description="Disordered" evidence="3">
    <location>
        <begin position="226"/>
        <end position="246"/>
    </location>
</feature>
<feature type="compositionally biased region" description="Basic residues" evidence="3">
    <location>
        <begin position="268"/>
        <end position="281"/>
    </location>
</feature>
<dbReference type="GO" id="GO:0006310">
    <property type="term" value="P:DNA recombination"/>
    <property type="evidence" value="ECO:0007669"/>
    <property type="project" value="UniProtKB-KW"/>
</dbReference>
<evidence type="ECO:0000313" key="6">
    <source>
        <dbReference type="Proteomes" id="UP000289184"/>
    </source>
</evidence>
<comment type="function">
    <text evidence="2">With LigD forms a non-homologous end joining (NHEJ) DNA repair enzyme, which repairs dsDNA breaks with reduced fidelity. Binds linear dsDNA with 5'- and 3'- overhangs but not closed circular dsDNA nor ssDNA. Recruits and stimulates the ligase activity of LigD.</text>
</comment>
<organism evidence="5 6">
    <name type="scientific">Achromobacter agilis</name>
    <dbReference type="NCBI Taxonomy" id="1353888"/>
    <lineage>
        <taxon>Bacteria</taxon>
        <taxon>Pseudomonadati</taxon>
        <taxon>Pseudomonadota</taxon>
        <taxon>Betaproteobacteria</taxon>
        <taxon>Burkholderiales</taxon>
        <taxon>Alcaligenaceae</taxon>
        <taxon>Achromobacter</taxon>
    </lineage>
</organism>
<reference evidence="5 6" key="1">
    <citation type="submission" date="2018-07" db="EMBL/GenBank/DDBJ databases">
        <authorList>
            <person name="Peeters C."/>
        </authorList>
    </citation>
    <scope>NUCLEOTIDE SEQUENCE [LARGE SCALE GENOMIC DNA]</scope>
    <source>
        <strain evidence="5 6">LMG 3411</strain>
    </source>
</reference>
<dbReference type="PANTHER" id="PTHR41251:SF1">
    <property type="entry name" value="NON-HOMOLOGOUS END JOINING PROTEIN KU"/>
    <property type="match status" value="1"/>
</dbReference>
<comment type="similarity">
    <text evidence="2">Belongs to the prokaryotic Ku family.</text>
</comment>
<evidence type="ECO:0000256" key="2">
    <source>
        <dbReference type="HAMAP-Rule" id="MF_01875"/>
    </source>
</evidence>
<feature type="domain" description="Ku" evidence="4">
    <location>
        <begin position="53"/>
        <end position="181"/>
    </location>
</feature>
<dbReference type="SUPFAM" id="SSF100939">
    <property type="entry name" value="SPOC domain-like"/>
    <property type="match status" value="1"/>
</dbReference>
<dbReference type="InterPro" id="IPR016194">
    <property type="entry name" value="SPOC-like_C_dom_sf"/>
</dbReference>
<dbReference type="PANTHER" id="PTHR41251">
    <property type="entry name" value="NON-HOMOLOGOUS END JOINING PROTEIN KU"/>
    <property type="match status" value="1"/>
</dbReference>
<evidence type="ECO:0000256" key="1">
    <source>
        <dbReference type="ARBA" id="ARBA00023125"/>
    </source>
</evidence>
<dbReference type="Pfam" id="PF02735">
    <property type="entry name" value="Ku"/>
    <property type="match status" value="1"/>
</dbReference>
<dbReference type="NCBIfam" id="TIGR02772">
    <property type="entry name" value="Ku_bact"/>
    <property type="match status" value="1"/>
</dbReference>
<keyword evidence="2" id="KW-0233">DNA recombination</keyword>
<gene>
    <name evidence="2 5" type="primary">ku</name>
    <name evidence="5" type="ORF">AGI3411_02790</name>
</gene>
<dbReference type="PIRSF" id="PIRSF006493">
    <property type="entry name" value="Prok_Ku"/>
    <property type="match status" value="1"/>
</dbReference>
<dbReference type="CDD" id="cd00789">
    <property type="entry name" value="KU_like"/>
    <property type="match status" value="1"/>
</dbReference>
<protein>
    <recommendedName>
        <fullName evidence="2">Non-homologous end joining protein Ku</fullName>
    </recommendedName>
</protein>
<dbReference type="Gene3D" id="2.40.290.10">
    <property type="match status" value="1"/>
</dbReference>
<feature type="compositionally biased region" description="Basic and acidic residues" evidence="3">
    <location>
        <begin position="230"/>
        <end position="246"/>
    </location>
</feature>
<accession>A0A446CGB5</accession>
<keyword evidence="2" id="KW-0234">DNA repair</keyword>
<dbReference type="HAMAP" id="MF_01875">
    <property type="entry name" value="Prokaryotic_Ku"/>
    <property type="match status" value="1"/>
</dbReference>
<keyword evidence="2" id="KW-0227">DNA damage</keyword>
<name>A0A446CGB5_9BURK</name>
<comment type="subunit">
    <text evidence="2">Homodimer. Interacts with LigD.</text>
</comment>
<dbReference type="GO" id="GO:0003690">
    <property type="term" value="F:double-stranded DNA binding"/>
    <property type="evidence" value="ECO:0007669"/>
    <property type="project" value="UniProtKB-UniRule"/>
</dbReference>
<dbReference type="AlphaFoldDB" id="A0A446CGB5"/>
<evidence type="ECO:0000313" key="5">
    <source>
        <dbReference type="EMBL" id="SSW66910.1"/>
    </source>
</evidence>
<dbReference type="SMART" id="SM00559">
    <property type="entry name" value="Ku78"/>
    <property type="match status" value="1"/>
</dbReference>
<dbReference type="RefSeq" id="WP_129527973.1">
    <property type="nucleotide sequence ID" value="NZ_UFQB01000010.1"/>
</dbReference>
<keyword evidence="6" id="KW-1185">Reference proteome</keyword>
<sequence length="293" mass="32979">MARIIWKGAISFGLVHVPIVVHAATRPHRLDFDWIDRRDNAPVGYQRINKRTGKAIASEDIVKGYEYEKGEYVYMNDEDFKRANVAATQTVEIQGFVDAAEVPIYYYDTPYYLAPDRRGEKGYALLREVLRRAGKLGLARVVLHTRQYLCALLPQGDALMLITLRYADEMRSAQDLDLPGGKADAPAARERDMAMRLVDDMTVPWDPAAYRDDYREDLLKAIGKKVKAGKTHELSEPDAKRPRESAKVIDLMALLKQSVEERGAARKPPARQRPAAKKTSARKSAAPAKRKAA</sequence>